<dbReference type="PANTHER" id="PTHR13806:SF31">
    <property type="entry name" value="FLOTILLIN-LIKE PROTEIN 1-RELATED"/>
    <property type="match status" value="1"/>
</dbReference>
<evidence type="ECO:0000259" key="7">
    <source>
        <dbReference type="Pfam" id="PF01145"/>
    </source>
</evidence>
<evidence type="ECO:0000256" key="1">
    <source>
        <dbReference type="ARBA" id="ARBA00004236"/>
    </source>
</evidence>
<dbReference type="InterPro" id="IPR027705">
    <property type="entry name" value="Flotillin_fam"/>
</dbReference>
<keyword evidence="4" id="KW-0472">Membrane</keyword>
<dbReference type="eggNOG" id="KOG2668">
    <property type="taxonomic scope" value="Eukaryota"/>
</dbReference>
<dbReference type="EMBL" id="GG738920">
    <property type="protein sequence ID" value="EFC37272.1"/>
    <property type="molecule type" value="Genomic_DNA"/>
</dbReference>
<evidence type="ECO:0000256" key="6">
    <source>
        <dbReference type="SAM" id="MobiDB-lite"/>
    </source>
</evidence>
<evidence type="ECO:0000313" key="8">
    <source>
        <dbReference type="EMBL" id="EFC37272.1"/>
    </source>
</evidence>
<dbReference type="InterPro" id="IPR036013">
    <property type="entry name" value="Band_7/SPFH_dom_sf"/>
</dbReference>
<dbReference type="OMA" id="IHDQTGM"/>
<dbReference type="Pfam" id="PF01145">
    <property type="entry name" value="Band_7"/>
    <property type="match status" value="1"/>
</dbReference>
<evidence type="ECO:0000256" key="3">
    <source>
        <dbReference type="ARBA" id="ARBA00022475"/>
    </source>
</evidence>
<keyword evidence="9" id="KW-1185">Reference proteome</keyword>
<feature type="compositionally biased region" description="Low complexity" evidence="6">
    <location>
        <begin position="27"/>
        <end position="49"/>
    </location>
</feature>
<reference evidence="8 9" key="1">
    <citation type="journal article" date="2010" name="Cell">
        <title>The genome of Naegleria gruberi illuminates early eukaryotic versatility.</title>
        <authorList>
            <person name="Fritz-Laylin L.K."/>
            <person name="Prochnik S.E."/>
            <person name="Ginger M.L."/>
            <person name="Dacks J.B."/>
            <person name="Carpenter M.L."/>
            <person name="Field M.C."/>
            <person name="Kuo A."/>
            <person name="Paredez A."/>
            <person name="Chapman J."/>
            <person name="Pham J."/>
            <person name="Shu S."/>
            <person name="Neupane R."/>
            <person name="Cipriano M."/>
            <person name="Mancuso J."/>
            <person name="Tu H."/>
            <person name="Salamov A."/>
            <person name="Lindquist E."/>
            <person name="Shapiro H."/>
            <person name="Lucas S."/>
            <person name="Grigoriev I.V."/>
            <person name="Cande W.Z."/>
            <person name="Fulton C."/>
            <person name="Rokhsar D.S."/>
            <person name="Dawson S.C."/>
        </authorList>
    </citation>
    <scope>NUCLEOTIDE SEQUENCE [LARGE SCALE GENOMIC DNA]</scope>
    <source>
        <strain evidence="8 9">NEG-M</strain>
    </source>
</reference>
<organism evidence="9">
    <name type="scientific">Naegleria gruberi</name>
    <name type="common">Amoeba</name>
    <dbReference type="NCBI Taxonomy" id="5762"/>
    <lineage>
        <taxon>Eukaryota</taxon>
        <taxon>Discoba</taxon>
        <taxon>Heterolobosea</taxon>
        <taxon>Tetramitia</taxon>
        <taxon>Eutetramitia</taxon>
        <taxon>Vahlkampfiidae</taxon>
        <taxon>Naegleria</taxon>
    </lineage>
</organism>
<protein>
    <submittedName>
        <fullName evidence="8">Predicted protein</fullName>
    </submittedName>
</protein>
<dbReference type="Proteomes" id="UP000006671">
    <property type="component" value="Unassembled WGS sequence"/>
</dbReference>
<proteinExistence type="inferred from homology"/>
<dbReference type="AlphaFoldDB" id="D2W103"/>
<evidence type="ECO:0000256" key="4">
    <source>
        <dbReference type="ARBA" id="ARBA00023136"/>
    </source>
</evidence>
<comment type="subcellular location">
    <subcellularLocation>
        <location evidence="1">Cell membrane</location>
    </subcellularLocation>
</comment>
<feature type="region of interest" description="Disordered" evidence="6">
    <location>
        <begin position="1"/>
        <end position="51"/>
    </location>
</feature>
<accession>D2W103</accession>
<dbReference type="GeneID" id="8856988"/>
<gene>
    <name evidence="8" type="ORF">NAEGRDRAFT_59806</name>
</gene>
<evidence type="ECO:0000313" key="9">
    <source>
        <dbReference type="Proteomes" id="UP000006671"/>
    </source>
</evidence>
<dbReference type="STRING" id="5762.D2W103"/>
<dbReference type="InterPro" id="IPR001107">
    <property type="entry name" value="Band_7"/>
</dbReference>
<dbReference type="RefSeq" id="XP_002670016.1">
    <property type="nucleotide sequence ID" value="XM_002669970.1"/>
</dbReference>
<dbReference type="KEGG" id="ngr:NAEGRDRAFT_59806"/>
<comment type="similarity">
    <text evidence="2 5">Belongs to the band 7/mec-2 family. Flotillin subfamily.</text>
</comment>
<dbReference type="VEuPathDB" id="AmoebaDB:NAEGRDRAFT_59806"/>
<dbReference type="Gene3D" id="3.30.479.30">
    <property type="entry name" value="Band 7 domain"/>
    <property type="match status" value="1"/>
</dbReference>
<dbReference type="PANTHER" id="PTHR13806">
    <property type="entry name" value="FLOTILLIN-RELATED"/>
    <property type="match status" value="1"/>
</dbReference>
<evidence type="ECO:0000256" key="5">
    <source>
        <dbReference type="RuleBase" id="RU366054"/>
    </source>
</evidence>
<dbReference type="OrthoDB" id="6080404at2759"/>
<feature type="domain" description="Band 7" evidence="7">
    <location>
        <begin position="76"/>
        <end position="260"/>
    </location>
</feature>
<evidence type="ECO:0000256" key="2">
    <source>
        <dbReference type="ARBA" id="ARBA00007161"/>
    </source>
</evidence>
<name>D2W103_NAEGR</name>
<sequence>MFGKKKAQRDPTSYGDHDNENQDAALNNSNDSFRGSSSDGNNNGSSSDSRIPKKTITTVLLGAAALALAVSRYKICQPNQYLVRTGIGITNMSVSKKAVVWPLQKHVYVNMNPKTYTFNLHNMSKEKVEFNLPVTFTIGPIDPNTDKGMEGFIKYCQKITEATPKEIETLIAGIIEGETRGLTAKLTVEEMFNSKERFKEEVVASIEKDLNLLGLTIFNANIKEMSDYDERNKYFEYRKQIAIEKANYQSQADVSEAKKEGDVTMELNRRDTRIRMAQLEQEARLSENENAKSVSISNAELEIIKAENLRKSEIAKIESHMAAKERQAELQRSVNTKLKEQQLEFMRSESLSKAIVDAEAQERMADAHFYSERKKAEAIELTLQAQANGLKMIYESCGRNPVLTQFYLGLNSGLYPELAKQSAEAVKGLNPKINIWNTGSDADKNSDSMQSIIKMVQSFAPMLEGIQLQGGVKIPDWLPHSTVNPSSEITEISDKKEE</sequence>
<keyword evidence="3" id="KW-1003">Cell membrane</keyword>
<dbReference type="GO" id="GO:0005886">
    <property type="term" value="C:plasma membrane"/>
    <property type="evidence" value="ECO:0007669"/>
    <property type="project" value="UniProtKB-SubCell"/>
</dbReference>
<dbReference type="InParanoid" id="D2W103"/>
<dbReference type="CDD" id="cd03399">
    <property type="entry name" value="SPFH_flotillin"/>
    <property type="match status" value="1"/>
</dbReference>
<dbReference type="SUPFAM" id="SSF117892">
    <property type="entry name" value="Band 7/SPFH domain"/>
    <property type="match status" value="1"/>
</dbReference>